<evidence type="ECO:0000256" key="6">
    <source>
        <dbReference type="ARBA" id="ARBA00048864"/>
    </source>
</evidence>
<comment type="cofactor">
    <cofactor evidence="1 7">
        <name>FAD</name>
        <dbReference type="ChEBI" id="CHEBI:57692"/>
    </cofactor>
</comment>
<sequence length="256" mass="29443">MFGGSIGDKKLERYNMHPLSSIVGDYSIPFKDLQPVRIQSGTNLLRLNNPLNLNLGNYDVPSPKPVYPEIFTLGLGYSSAFPSDPVTTGPGLWYMIHLSAYEADTPEKIKEYLVFLRKIITKHPCGTCRHHGSKYLQMFPPENYIDTKNEEGRLTGMFLHAWMFHNTVNDRLNKEIMPWQTAWDMFGSTDVAVCQKDCGKKSENFQTRNPESSDQTRLSTSYGRSISLVPKRRFGPTVRNDINYIQPVNYFKNRYR</sequence>
<protein>
    <recommendedName>
        <fullName evidence="7">Sulfhydryl oxidase</fullName>
        <ecNumber evidence="7">1.8.3.2</ecNumber>
    </recommendedName>
</protein>
<keyword evidence="2 7" id="KW-0285">Flavoprotein</keyword>
<evidence type="ECO:0000256" key="1">
    <source>
        <dbReference type="ARBA" id="ARBA00001974"/>
    </source>
</evidence>
<feature type="domain" description="ERV/ALR sulfhydryl oxidase" evidence="8">
    <location>
        <begin position="81"/>
        <end position="186"/>
    </location>
</feature>
<keyword evidence="4 7" id="KW-0560">Oxidoreductase</keyword>
<evidence type="ECO:0000256" key="5">
    <source>
        <dbReference type="ARBA" id="ARBA00023157"/>
    </source>
</evidence>
<dbReference type="EC" id="1.8.3.2" evidence="7"/>
<dbReference type="Pfam" id="PF04777">
    <property type="entry name" value="Evr1_Alr"/>
    <property type="match status" value="1"/>
</dbReference>
<evidence type="ECO:0000259" key="8">
    <source>
        <dbReference type="PROSITE" id="PS51324"/>
    </source>
</evidence>
<proteinExistence type="predicted"/>
<organism evidence="9">
    <name type="scientific">Pithovirus LCPAC201</name>
    <dbReference type="NCBI Taxonomy" id="2506591"/>
    <lineage>
        <taxon>Viruses</taxon>
        <taxon>Pithoviruses</taxon>
    </lineage>
</organism>
<gene>
    <name evidence="9" type="ORF">LCPAC201_00610</name>
</gene>
<name>A0A481Z6N7_9VIRU</name>
<dbReference type="Gene3D" id="1.20.120.310">
    <property type="entry name" value="ERV/ALR sulfhydryl oxidase domain"/>
    <property type="match status" value="1"/>
</dbReference>
<evidence type="ECO:0000256" key="3">
    <source>
        <dbReference type="ARBA" id="ARBA00022827"/>
    </source>
</evidence>
<dbReference type="GO" id="GO:0016972">
    <property type="term" value="F:thiol oxidase activity"/>
    <property type="evidence" value="ECO:0007669"/>
    <property type="project" value="UniProtKB-EC"/>
</dbReference>
<evidence type="ECO:0000256" key="4">
    <source>
        <dbReference type="ARBA" id="ARBA00023002"/>
    </source>
</evidence>
<evidence type="ECO:0000256" key="2">
    <source>
        <dbReference type="ARBA" id="ARBA00022630"/>
    </source>
</evidence>
<dbReference type="SUPFAM" id="SSF69000">
    <property type="entry name" value="FAD-dependent thiol oxidase"/>
    <property type="match status" value="1"/>
</dbReference>
<comment type="catalytic activity">
    <reaction evidence="6 7">
        <text>2 R'C(R)SH + O2 = R'C(R)S-S(R)CR' + H2O2</text>
        <dbReference type="Rhea" id="RHEA:17357"/>
        <dbReference type="ChEBI" id="CHEBI:15379"/>
        <dbReference type="ChEBI" id="CHEBI:16240"/>
        <dbReference type="ChEBI" id="CHEBI:16520"/>
        <dbReference type="ChEBI" id="CHEBI:17412"/>
        <dbReference type="EC" id="1.8.3.2"/>
    </reaction>
</comment>
<accession>A0A481Z6N7</accession>
<keyword evidence="5" id="KW-1015">Disulfide bond</keyword>
<dbReference type="PROSITE" id="PS51324">
    <property type="entry name" value="ERV_ALR"/>
    <property type="match status" value="1"/>
</dbReference>
<dbReference type="EMBL" id="MK500498">
    <property type="protein sequence ID" value="QBK90760.1"/>
    <property type="molecule type" value="Genomic_DNA"/>
</dbReference>
<evidence type="ECO:0000313" key="9">
    <source>
        <dbReference type="EMBL" id="QBK90760.1"/>
    </source>
</evidence>
<dbReference type="InterPro" id="IPR036774">
    <property type="entry name" value="ERV/ALR_sulphydryl_oxid_sf"/>
</dbReference>
<dbReference type="InterPro" id="IPR017905">
    <property type="entry name" value="ERV/ALR_sulphydryl_oxidase"/>
</dbReference>
<reference evidence="9" key="1">
    <citation type="journal article" date="2019" name="MBio">
        <title>Virus Genomes from Deep Sea Sediments Expand the Ocean Megavirome and Support Independent Origins of Viral Gigantism.</title>
        <authorList>
            <person name="Backstrom D."/>
            <person name="Yutin N."/>
            <person name="Jorgensen S.L."/>
            <person name="Dharamshi J."/>
            <person name="Homa F."/>
            <person name="Zaremba-Niedwiedzka K."/>
            <person name="Spang A."/>
            <person name="Wolf Y.I."/>
            <person name="Koonin E.V."/>
            <person name="Ettema T.J."/>
        </authorList>
    </citation>
    <scope>NUCLEOTIDE SEQUENCE</scope>
</reference>
<keyword evidence="3 7" id="KW-0274">FAD</keyword>
<evidence type="ECO:0000256" key="7">
    <source>
        <dbReference type="RuleBase" id="RU371123"/>
    </source>
</evidence>